<keyword evidence="6 9" id="KW-0418">Kinase</keyword>
<dbReference type="CDD" id="cd02021">
    <property type="entry name" value="GntK"/>
    <property type="match status" value="1"/>
</dbReference>
<sequence>MEQHGDPPPLRPCVMVMGPSGVGKSTFAEALAVALEADFIEGDDHHPPANRAAMAAGTPLTDAMRAPWLAALAAAVRAARSRRAVVFSCSALKRSYRDSLREGIGPLRIVSLTAPAGLIRTRMGQRRHFMPSALLDSQIETLQPPEADEAAITLDMSRSLAEVLHEAVAQLRH</sequence>
<keyword evidence="4 9" id="KW-0808">Transferase</keyword>
<keyword evidence="5 9" id="KW-0547">Nucleotide-binding</keyword>
<reference evidence="10 11" key="1">
    <citation type="submission" date="2023-08" db="EMBL/GenBank/DDBJ databases">
        <authorList>
            <person name="Park J.-S."/>
        </authorList>
    </citation>
    <scope>NUCLEOTIDE SEQUENCE [LARGE SCALE GENOMIC DNA]</scope>
    <source>
        <strain evidence="10 11">2205BS29-5</strain>
    </source>
</reference>
<comment type="similarity">
    <text evidence="2 9">Belongs to the gluconokinase GntK/GntV family.</text>
</comment>
<evidence type="ECO:0000256" key="6">
    <source>
        <dbReference type="ARBA" id="ARBA00022777"/>
    </source>
</evidence>
<name>A0ABT9JFX8_9RHOB</name>
<proteinExistence type="inferred from homology"/>
<dbReference type="EC" id="2.7.1.12" evidence="3 9"/>
<dbReference type="EMBL" id="JAVAMQ010000021">
    <property type="protein sequence ID" value="MDP5308684.1"/>
    <property type="molecule type" value="Genomic_DNA"/>
</dbReference>
<keyword evidence="7 9" id="KW-0067">ATP-binding</keyword>
<dbReference type="Proteomes" id="UP001224997">
    <property type="component" value="Unassembled WGS sequence"/>
</dbReference>
<dbReference type="InterPro" id="IPR006001">
    <property type="entry name" value="Therm_gnt_kin"/>
</dbReference>
<dbReference type="PANTHER" id="PTHR43442">
    <property type="entry name" value="GLUCONOKINASE-RELATED"/>
    <property type="match status" value="1"/>
</dbReference>
<evidence type="ECO:0000313" key="11">
    <source>
        <dbReference type="Proteomes" id="UP001224997"/>
    </source>
</evidence>
<evidence type="ECO:0000256" key="2">
    <source>
        <dbReference type="ARBA" id="ARBA00008420"/>
    </source>
</evidence>
<evidence type="ECO:0000313" key="10">
    <source>
        <dbReference type="EMBL" id="MDP5308684.1"/>
    </source>
</evidence>
<comment type="caution">
    <text evidence="10">The sequence shown here is derived from an EMBL/GenBank/DDBJ whole genome shotgun (WGS) entry which is preliminary data.</text>
</comment>
<dbReference type="SUPFAM" id="SSF52540">
    <property type="entry name" value="P-loop containing nucleoside triphosphate hydrolases"/>
    <property type="match status" value="1"/>
</dbReference>
<comment type="pathway">
    <text evidence="1">Carbohydrate acid metabolism.</text>
</comment>
<dbReference type="InterPro" id="IPR027417">
    <property type="entry name" value="P-loop_NTPase"/>
</dbReference>
<protein>
    <recommendedName>
        <fullName evidence="3 9">Gluconokinase</fullName>
        <ecNumber evidence="3 9">2.7.1.12</ecNumber>
    </recommendedName>
</protein>
<dbReference type="RefSeq" id="WP_305964524.1">
    <property type="nucleotide sequence ID" value="NZ_JAVAMQ010000021.1"/>
</dbReference>
<dbReference type="Pfam" id="PF13671">
    <property type="entry name" value="AAA_33"/>
    <property type="match status" value="1"/>
</dbReference>
<comment type="catalytic activity">
    <reaction evidence="8 9">
        <text>D-gluconate + ATP = 6-phospho-D-gluconate + ADP + H(+)</text>
        <dbReference type="Rhea" id="RHEA:19433"/>
        <dbReference type="ChEBI" id="CHEBI:15378"/>
        <dbReference type="ChEBI" id="CHEBI:18391"/>
        <dbReference type="ChEBI" id="CHEBI:30616"/>
        <dbReference type="ChEBI" id="CHEBI:58759"/>
        <dbReference type="ChEBI" id="CHEBI:456216"/>
        <dbReference type="EC" id="2.7.1.12"/>
    </reaction>
</comment>
<dbReference type="PANTHER" id="PTHR43442:SF3">
    <property type="entry name" value="GLUCONOKINASE-RELATED"/>
    <property type="match status" value="1"/>
</dbReference>
<dbReference type="Gene3D" id="3.40.50.300">
    <property type="entry name" value="P-loop containing nucleotide triphosphate hydrolases"/>
    <property type="match status" value="1"/>
</dbReference>
<evidence type="ECO:0000256" key="9">
    <source>
        <dbReference type="RuleBase" id="RU363066"/>
    </source>
</evidence>
<evidence type="ECO:0000256" key="5">
    <source>
        <dbReference type="ARBA" id="ARBA00022741"/>
    </source>
</evidence>
<evidence type="ECO:0000256" key="1">
    <source>
        <dbReference type="ARBA" id="ARBA00004761"/>
    </source>
</evidence>
<organism evidence="10 11">
    <name type="scientific">Paracoccus spongiarum</name>
    <dbReference type="NCBI Taxonomy" id="3064387"/>
    <lineage>
        <taxon>Bacteria</taxon>
        <taxon>Pseudomonadati</taxon>
        <taxon>Pseudomonadota</taxon>
        <taxon>Alphaproteobacteria</taxon>
        <taxon>Rhodobacterales</taxon>
        <taxon>Paracoccaceae</taxon>
        <taxon>Paracoccus</taxon>
    </lineage>
</organism>
<accession>A0ABT9JFX8</accession>
<evidence type="ECO:0000256" key="8">
    <source>
        <dbReference type="ARBA" id="ARBA00048090"/>
    </source>
</evidence>
<keyword evidence="11" id="KW-1185">Reference proteome</keyword>
<evidence type="ECO:0000256" key="4">
    <source>
        <dbReference type="ARBA" id="ARBA00022679"/>
    </source>
</evidence>
<gene>
    <name evidence="10" type="ORF">Q5Y72_16505</name>
</gene>
<dbReference type="GO" id="GO:0046316">
    <property type="term" value="F:gluconokinase activity"/>
    <property type="evidence" value="ECO:0007669"/>
    <property type="project" value="UniProtKB-EC"/>
</dbReference>
<evidence type="ECO:0000256" key="3">
    <source>
        <dbReference type="ARBA" id="ARBA00012054"/>
    </source>
</evidence>
<evidence type="ECO:0000256" key="7">
    <source>
        <dbReference type="ARBA" id="ARBA00022840"/>
    </source>
</evidence>
<dbReference type="NCBIfam" id="TIGR01313">
    <property type="entry name" value="therm_gnt_kin"/>
    <property type="match status" value="1"/>
</dbReference>